<dbReference type="PATRIC" id="fig|1379.3.peg.1081"/>
<dbReference type="Proteomes" id="UP000070355">
    <property type="component" value="Unassembled WGS sequence"/>
</dbReference>
<keyword evidence="1 3" id="KW-0808">Transferase</keyword>
<dbReference type="InterPro" id="IPR029063">
    <property type="entry name" value="SAM-dependent_MTases_sf"/>
</dbReference>
<dbReference type="AlphaFoldDB" id="A0A133ZVX3"/>
<dbReference type="Gene3D" id="2.20.25.110">
    <property type="entry name" value="S-adenosyl-L-methionine-dependent methyltransferases"/>
    <property type="match status" value="1"/>
</dbReference>
<proteinExistence type="predicted"/>
<evidence type="ECO:0000259" key="2">
    <source>
        <dbReference type="Pfam" id="PF13649"/>
    </source>
</evidence>
<dbReference type="EMBL" id="LSDC01000070">
    <property type="protein sequence ID" value="KXB59591.1"/>
    <property type="molecule type" value="Genomic_DNA"/>
</dbReference>
<organism evidence="3 4">
    <name type="scientific">Gemella haemolysans</name>
    <dbReference type="NCBI Taxonomy" id="1379"/>
    <lineage>
        <taxon>Bacteria</taxon>
        <taxon>Bacillati</taxon>
        <taxon>Bacillota</taxon>
        <taxon>Bacilli</taxon>
        <taxon>Bacillales</taxon>
        <taxon>Gemellaceae</taxon>
        <taxon>Gemella</taxon>
    </lineage>
</organism>
<dbReference type="GO" id="GO:0008168">
    <property type="term" value="F:methyltransferase activity"/>
    <property type="evidence" value="ECO:0007669"/>
    <property type="project" value="UniProtKB-KW"/>
</dbReference>
<name>A0A133ZVX3_9BACL</name>
<dbReference type="SUPFAM" id="SSF53335">
    <property type="entry name" value="S-adenosyl-L-methionine-dependent methyltransferases"/>
    <property type="match status" value="1"/>
</dbReference>
<accession>A0A133ZVX3</accession>
<reference evidence="4" key="1">
    <citation type="submission" date="2016-01" db="EMBL/GenBank/DDBJ databases">
        <authorList>
            <person name="Mitreva M."/>
            <person name="Pepin K.H."/>
            <person name="Mihindukulasuriya K.A."/>
            <person name="Fulton R."/>
            <person name="Fronick C."/>
            <person name="O'Laughlin M."/>
            <person name="Miner T."/>
            <person name="Herter B."/>
            <person name="Rosa B.A."/>
            <person name="Cordes M."/>
            <person name="Tomlinson C."/>
            <person name="Wollam A."/>
            <person name="Palsikar V.B."/>
            <person name="Mardis E.R."/>
            <person name="Wilson R.K."/>
        </authorList>
    </citation>
    <scope>NUCLEOTIDE SEQUENCE [LARGE SCALE GENOMIC DNA]</scope>
    <source>
        <strain evidence="4">DNF01167</strain>
    </source>
</reference>
<evidence type="ECO:0000313" key="3">
    <source>
        <dbReference type="EMBL" id="KXB59591.1"/>
    </source>
</evidence>
<dbReference type="PANTHER" id="PTHR43861">
    <property type="entry name" value="TRANS-ACONITATE 2-METHYLTRANSFERASE-RELATED"/>
    <property type="match status" value="1"/>
</dbReference>
<dbReference type="GO" id="GO:0032259">
    <property type="term" value="P:methylation"/>
    <property type="evidence" value="ECO:0007669"/>
    <property type="project" value="UniProtKB-KW"/>
</dbReference>
<protein>
    <submittedName>
        <fullName evidence="3">Methyltransferase domain protein</fullName>
    </submittedName>
</protein>
<dbReference type="Gene3D" id="3.40.50.150">
    <property type="entry name" value="Vaccinia Virus protein VP39"/>
    <property type="match status" value="1"/>
</dbReference>
<gene>
    <name evidence="3" type="ORF">HMPREF3186_01096</name>
</gene>
<comment type="caution">
    <text evidence="3">The sequence shown here is derived from an EMBL/GenBank/DDBJ whole genome shotgun (WGS) entry which is preliminary data.</text>
</comment>
<evidence type="ECO:0000256" key="1">
    <source>
        <dbReference type="ARBA" id="ARBA00022679"/>
    </source>
</evidence>
<evidence type="ECO:0000313" key="4">
    <source>
        <dbReference type="Proteomes" id="UP000070355"/>
    </source>
</evidence>
<sequence length="242" mass="28385">MYNMYENLSIVYDKLMDVDYDAYKNIISQELEDRENLLVLDLGCGSGAMLPTLKKYGEVFAVDNSEQMLVIASEKVPGCNYFVMDLLEISSLNMEFDFVLSAFDVFNYLSDFEEFKLGLKEVYSSLKKGGKFVFDIHTPKKVIDMLEKQVFGYEDDEISYLWFTYETENSLEVESELSFFIKENNGLYKKLEQFHSQRTYEIESVLAEIQNIGFKVKNYFCDFDKNNKKYAESDRIIFILEK</sequence>
<dbReference type="Pfam" id="PF13649">
    <property type="entry name" value="Methyltransf_25"/>
    <property type="match status" value="1"/>
</dbReference>
<dbReference type="InterPro" id="IPR041698">
    <property type="entry name" value="Methyltransf_25"/>
</dbReference>
<keyword evidence="3" id="KW-0489">Methyltransferase</keyword>
<dbReference type="STRING" id="1379.HMPREF3186_01096"/>
<feature type="domain" description="Methyltransferase" evidence="2">
    <location>
        <begin position="39"/>
        <end position="130"/>
    </location>
</feature>
<dbReference type="CDD" id="cd02440">
    <property type="entry name" value="AdoMet_MTases"/>
    <property type="match status" value="1"/>
</dbReference>